<evidence type="ECO:0000313" key="5">
    <source>
        <dbReference type="Proteomes" id="UP000251800"/>
    </source>
</evidence>
<dbReference type="PANTHER" id="PTHR22946:SF9">
    <property type="entry name" value="POLYKETIDE TRANSFERASE AF380"/>
    <property type="match status" value="1"/>
</dbReference>
<keyword evidence="5" id="KW-1185">Reference proteome</keyword>
<dbReference type="Proteomes" id="UP000251800">
    <property type="component" value="Unassembled WGS sequence"/>
</dbReference>
<dbReference type="Pfam" id="PF00561">
    <property type="entry name" value="Abhydrolase_1"/>
    <property type="match status" value="1"/>
</dbReference>
<dbReference type="Gene3D" id="1.10.10.800">
    <property type="match status" value="1"/>
</dbReference>
<dbReference type="Gene3D" id="3.40.50.1820">
    <property type="entry name" value="alpha/beta hydrolase"/>
    <property type="match status" value="1"/>
</dbReference>
<evidence type="ECO:0000259" key="3">
    <source>
        <dbReference type="Pfam" id="PF00561"/>
    </source>
</evidence>
<evidence type="ECO:0000313" key="4">
    <source>
        <dbReference type="EMBL" id="PWN55258.1"/>
    </source>
</evidence>
<keyword evidence="1 4" id="KW-0378">Hydrolase</keyword>
<organism evidence="4 5">
    <name type="scientific">Abyssibacter profundi</name>
    <dbReference type="NCBI Taxonomy" id="2182787"/>
    <lineage>
        <taxon>Bacteria</taxon>
        <taxon>Pseudomonadati</taxon>
        <taxon>Pseudomonadota</taxon>
        <taxon>Gammaproteobacteria</taxon>
        <taxon>Chromatiales</taxon>
        <taxon>Oceanococcaceae</taxon>
        <taxon>Abyssibacter</taxon>
    </lineage>
</organism>
<comment type="similarity">
    <text evidence="2">Belongs to the AB hydrolase superfamily. FUS2 hydrolase family.</text>
</comment>
<dbReference type="AlphaFoldDB" id="A0A383XRK4"/>
<dbReference type="InterPro" id="IPR050261">
    <property type="entry name" value="FrsA_esterase"/>
</dbReference>
<gene>
    <name evidence="4" type="ORF">DEH80_13620</name>
</gene>
<accession>A0A383XRK4</accession>
<feature type="domain" description="AB hydrolase-1" evidence="3">
    <location>
        <begin position="33"/>
        <end position="276"/>
    </location>
</feature>
<dbReference type="RefSeq" id="WP_109721062.1">
    <property type="nucleotide sequence ID" value="NZ_QEQK01000012.1"/>
</dbReference>
<dbReference type="EMBL" id="QEQK01000012">
    <property type="protein sequence ID" value="PWN55258.1"/>
    <property type="molecule type" value="Genomic_DNA"/>
</dbReference>
<name>A0A383XRK4_9GAMM</name>
<evidence type="ECO:0000256" key="1">
    <source>
        <dbReference type="ARBA" id="ARBA00022801"/>
    </source>
</evidence>
<dbReference type="GO" id="GO:0052689">
    <property type="term" value="F:carboxylic ester hydrolase activity"/>
    <property type="evidence" value="ECO:0007669"/>
    <property type="project" value="UniProtKB-ARBA"/>
</dbReference>
<dbReference type="InterPro" id="IPR000073">
    <property type="entry name" value="AB_hydrolase_1"/>
</dbReference>
<dbReference type="OrthoDB" id="9805123at2"/>
<dbReference type="InterPro" id="IPR029058">
    <property type="entry name" value="AB_hydrolase_fold"/>
</dbReference>
<protein>
    <submittedName>
        <fullName evidence="4">Alpha/beta hydrolase</fullName>
    </submittedName>
</protein>
<dbReference type="PANTHER" id="PTHR22946">
    <property type="entry name" value="DIENELACTONE HYDROLASE DOMAIN-CONTAINING PROTEIN-RELATED"/>
    <property type="match status" value="1"/>
</dbReference>
<proteinExistence type="inferred from homology"/>
<sequence length="301" mass="31749">MTEEVTFTSQGTTLRAGHFQPADSPLTGAAGTPCVVMAHGLGGTRAAGLEPFAEAFAAAGLHVLCFDYRGFGSSDGQPRQVVSVKMQLEDWAAAIAFARTLDGVDPARIATWGSSFSGAHAVTAAVRDGRIAAVSSQGAMMDGLAALQNVIRKQGLLHGLKLTQKGLSDALRGALGLPRAMLPVVADPGEPGVLTTPDSKPGYTRITSPAWRNEISTSWAVTLATYRPNLLTPRLPCPALFCIATDDAVVPPAAMEDGARRAPDKVRVKRYAAGHFEIYVPPMFETVVADQTAFFMETLAR</sequence>
<reference evidence="4 5" key="1">
    <citation type="submission" date="2018-05" db="EMBL/GenBank/DDBJ databases">
        <title>Abyssibacter profundi OUC007T gen. nov., sp. nov, a marine bacterium isolated from seawater of the Mariana Trench.</title>
        <authorList>
            <person name="Zhou S."/>
        </authorList>
    </citation>
    <scope>NUCLEOTIDE SEQUENCE [LARGE SCALE GENOMIC DNA]</scope>
    <source>
        <strain evidence="4 5">OUC007</strain>
    </source>
</reference>
<comment type="caution">
    <text evidence="4">The sequence shown here is derived from an EMBL/GenBank/DDBJ whole genome shotgun (WGS) entry which is preliminary data.</text>
</comment>
<dbReference type="SUPFAM" id="SSF53474">
    <property type="entry name" value="alpha/beta-Hydrolases"/>
    <property type="match status" value="1"/>
</dbReference>
<evidence type="ECO:0000256" key="2">
    <source>
        <dbReference type="ARBA" id="ARBA00038115"/>
    </source>
</evidence>